<evidence type="ECO:0000313" key="2">
    <source>
        <dbReference type="Proteomes" id="UP000828390"/>
    </source>
</evidence>
<evidence type="ECO:0000313" key="1">
    <source>
        <dbReference type="EMBL" id="KAH3828473.1"/>
    </source>
</evidence>
<dbReference type="EMBL" id="JAIWYP010000005">
    <property type="protein sequence ID" value="KAH3828473.1"/>
    <property type="molecule type" value="Genomic_DNA"/>
</dbReference>
<organism evidence="1 2">
    <name type="scientific">Dreissena polymorpha</name>
    <name type="common">Zebra mussel</name>
    <name type="synonym">Mytilus polymorpha</name>
    <dbReference type="NCBI Taxonomy" id="45954"/>
    <lineage>
        <taxon>Eukaryota</taxon>
        <taxon>Metazoa</taxon>
        <taxon>Spiralia</taxon>
        <taxon>Lophotrochozoa</taxon>
        <taxon>Mollusca</taxon>
        <taxon>Bivalvia</taxon>
        <taxon>Autobranchia</taxon>
        <taxon>Heteroconchia</taxon>
        <taxon>Euheterodonta</taxon>
        <taxon>Imparidentia</taxon>
        <taxon>Neoheterodontei</taxon>
        <taxon>Myida</taxon>
        <taxon>Dreissenoidea</taxon>
        <taxon>Dreissenidae</taxon>
        <taxon>Dreissena</taxon>
    </lineage>
</organism>
<reference evidence="1" key="2">
    <citation type="submission" date="2020-11" db="EMBL/GenBank/DDBJ databases">
        <authorList>
            <person name="McCartney M.A."/>
            <person name="Auch B."/>
            <person name="Kono T."/>
            <person name="Mallez S."/>
            <person name="Becker A."/>
            <person name="Gohl D.M."/>
            <person name="Silverstein K.A.T."/>
            <person name="Koren S."/>
            <person name="Bechman K.B."/>
            <person name="Herman A."/>
            <person name="Abrahante J.E."/>
            <person name="Garbe J."/>
        </authorList>
    </citation>
    <scope>NUCLEOTIDE SEQUENCE</scope>
    <source>
        <strain evidence="1">Duluth1</strain>
        <tissue evidence="1">Whole animal</tissue>
    </source>
</reference>
<sequence length="81" mass="9138">MTKGQVLQLNVNHILNIDDSAAQRPVLVDNVTALMNVTLGNIHFTLPKTKQTSSKQSSTQTLQFDSQSAFTYWLSEKIMWN</sequence>
<protein>
    <submittedName>
        <fullName evidence="1">Uncharacterized protein</fullName>
    </submittedName>
</protein>
<proteinExistence type="predicted"/>
<dbReference type="AlphaFoldDB" id="A0A9D4H4L2"/>
<gene>
    <name evidence="1" type="ORF">DPMN_130446</name>
</gene>
<accession>A0A9D4H4L2</accession>
<keyword evidence="2" id="KW-1185">Reference proteome</keyword>
<dbReference type="Proteomes" id="UP000828390">
    <property type="component" value="Unassembled WGS sequence"/>
</dbReference>
<name>A0A9D4H4L2_DREPO</name>
<comment type="caution">
    <text evidence="1">The sequence shown here is derived from an EMBL/GenBank/DDBJ whole genome shotgun (WGS) entry which is preliminary data.</text>
</comment>
<reference evidence="1" key="1">
    <citation type="journal article" date="2019" name="bioRxiv">
        <title>The Genome of the Zebra Mussel, Dreissena polymorpha: A Resource for Invasive Species Research.</title>
        <authorList>
            <person name="McCartney M.A."/>
            <person name="Auch B."/>
            <person name="Kono T."/>
            <person name="Mallez S."/>
            <person name="Zhang Y."/>
            <person name="Obille A."/>
            <person name="Becker A."/>
            <person name="Abrahante J.E."/>
            <person name="Garbe J."/>
            <person name="Badalamenti J.P."/>
            <person name="Herman A."/>
            <person name="Mangelson H."/>
            <person name="Liachko I."/>
            <person name="Sullivan S."/>
            <person name="Sone E.D."/>
            <person name="Koren S."/>
            <person name="Silverstein K.A.T."/>
            <person name="Beckman K.B."/>
            <person name="Gohl D.M."/>
        </authorList>
    </citation>
    <scope>NUCLEOTIDE SEQUENCE</scope>
    <source>
        <strain evidence="1">Duluth1</strain>
        <tissue evidence="1">Whole animal</tissue>
    </source>
</reference>